<organism evidence="2 3">
    <name type="scientific">Staurois parvus</name>
    <dbReference type="NCBI Taxonomy" id="386267"/>
    <lineage>
        <taxon>Eukaryota</taxon>
        <taxon>Metazoa</taxon>
        <taxon>Chordata</taxon>
        <taxon>Craniata</taxon>
        <taxon>Vertebrata</taxon>
        <taxon>Euteleostomi</taxon>
        <taxon>Amphibia</taxon>
        <taxon>Batrachia</taxon>
        <taxon>Anura</taxon>
        <taxon>Neobatrachia</taxon>
        <taxon>Ranoidea</taxon>
        <taxon>Ranidae</taxon>
        <taxon>Staurois</taxon>
    </lineage>
</organism>
<keyword evidence="3" id="KW-1185">Reference proteome</keyword>
<comment type="caution">
    <text evidence="2">The sequence shown here is derived from an EMBL/GenBank/DDBJ whole genome shotgun (WGS) entry which is preliminary data.</text>
</comment>
<sequence>MGPPGNKGSWGPYVLAHTQTTPKKAHERYQGHLLGPPTDPGPSVSARVLKWSVRPWVVLQCKSPWGLKKKPSHLVLKLHTKPAHLPR</sequence>
<evidence type="ECO:0000313" key="2">
    <source>
        <dbReference type="EMBL" id="CAI9576321.1"/>
    </source>
</evidence>
<dbReference type="EMBL" id="CATNWA010014822">
    <property type="protein sequence ID" value="CAI9576321.1"/>
    <property type="molecule type" value="Genomic_DNA"/>
</dbReference>
<accession>A0ABN9DY18</accession>
<proteinExistence type="predicted"/>
<protein>
    <submittedName>
        <fullName evidence="2">Uncharacterized protein</fullName>
    </submittedName>
</protein>
<feature type="region of interest" description="Disordered" evidence="1">
    <location>
        <begin position="21"/>
        <end position="42"/>
    </location>
</feature>
<reference evidence="2" key="1">
    <citation type="submission" date="2023-05" db="EMBL/GenBank/DDBJ databases">
        <authorList>
            <person name="Stuckert A."/>
        </authorList>
    </citation>
    <scope>NUCLEOTIDE SEQUENCE</scope>
</reference>
<evidence type="ECO:0000256" key="1">
    <source>
        <dbReference type="SAM" id="MobiDB-lite"/>
    </source>
</evidence>
<evidence type="ECO:0000313" key="3">
    <source>
        <dbReference type="Proteomes" id="UP001162483"/>
    </source>
</evidence>
<gene>
    <name evidence="2" type="ORF">SPARVUS_LOCUS8428126</name>
</gene>
<name>A0ABN9DY18_9NEOB</name>
<dbReference type="Proteomes" id="UP001162483">
    <property type="component" value="Unassembled WGS sequence"/>
</dbReference>